<sequence length="606" mass="64967">MRDSASPAPAVASGDARDGPNTLDGDNHPHLPASSTFEGVPTSAQDRHSEHDRATDAEARKDGVEGVEGVDGLSAPQPHPLGFWIIIGVLCLCTLVSSLDATIITTALPRVSDAIGGQAQYVWIANSFVLASTVVQPLYAQLSNIFGRRNPMLIALALFSLGSGIAGGSRNVATLIAGRSVQGLGSAGLFVLADLIVCDLVPVRERAKYMGIVISTGSIGTTLGPIIGGALAESSWRWVFYINLPLAIPALIAMFFFLRLKHQREPTWKHALKRVDFVGALIFIPSMTSLLLGLVMGGQVHPWSSWRIIVPIVLGAVGWIAFHVHQASPMCKEPSVPPRLFHNRTSSIGFFLCFSSSMLLNWAVYFLPFYFQAVKSVSPLLSGVYVLPFSLFMIPSAMTAGILLSKMGQYKPIHWAGYALASIGFGLFSILDAGSHRAAWVCFQIIASVGLGLILTSILPAICAPLAEEDVATANGTFSFLRSFGFIWGITLPSIIFNSQFNHYSPRILDESLRLELTGGAAYGYASSGLIGSLSGNSHSQVVSVYTDALKSVWRGGIGVALFSFLLVFLEKRITMRTELETKFGMEDGSAESSRAEKKASGLDEV</sequence>
<keyword evidence="11" id="KW-1185">Reference proteome</keyword>
<dbReference type="EMBL" id="KE747806">
    <property type="protein sequence ID" value="RMZ66220.1"/>
    <property type="molecule type" value="Genomic_DNA"/>
</dbReference>
<dbReference type="InterPro" id="IPR020846">
    <property type="entry name" value="MFS_dom"/>
</dbReference>
<feature type="transmembrane region" description="Helical" evidence="8">
    <location>
        <begin position="348"/>
        <end position="371"/>
    </location>
</feature>
<dbReference type="GO" id="GO:0022857">
    <property type="term" value="F:transmembrane transporter activity"/>
    <property type="evidence" value="ECO:0007669"/>
    <property type="project" value="InterPro"/>
</dbReference>
<feature type="transmembrane region" description="Helical" evidence="8">
    <location>
        <begin position="83"/>
        <end position="108"/>
    </location>
</feature>
<feature type="transmembrane region" description="Helical" evidence="8">
    <location>
        <begin position="479"/>
        <end position="497"/>
    </location>
</feature>
<feature type="compositionally biased region" description="Basic and acidic residues" evidence="7">
    <location>
        <begin position="45"/>
        <end position="64"/>
    </location>
</feature>
<dbReference type="Gene3D" id="1.20.1720.10">
    <property type="entry name" value="Multidrug resistance protein D"/>
    <property type="match status" value="1"/>
</dbReference>
<dbReference type="PANTHER" id="PTHR23501:SF187">
    <property type="entry name" value="MAJOR FACILITATOR SUPERFAMILY (MFS) PROFILE DOMAIN-CONTAINING PROTEIN"/>
    <property type="match status" value="1"/>
</dbReference>
<dbReference type="Pfam" id="PF07690">
    <property type="entry name" value="MFS_1"/>
    <property type="match status" value="1"/>
</dbReference>
<organism evidence="10 11">
    <name type="scientific">Pyrenophora seminiperda CCB06</name>
    <dbReference type="NCBI Taxonomy" id="1302712"/>
    <lineage>
        <taxon>Eukaryota</taxon>
        <taxon>Fungi</taxon>
        <taxon>Dikarya</taxon>
        <taxon>Ascomycota</taxon>
        <taxon>Pezizomycotina</taxon>
        <taxon>Dothideomycetes</taxon>
        <taxon>Pleosporomycetidae</taxon>
        <taxon>Pleosporales</taxon>
        <taxon>Pleosporineae</taxon>
        <taxon>Pleosporaceae</taxon>
        <taxon>Pyrenophora</taxon>
    </lineage>
</organism>
<keyword evidence="2" id="KW-0813">Transport</keyword>
<feature type="transmembrane region" description="Helical" evidence="8">
    <location>
        <begin position="443"/>
        <end position="467"/>
    </location>
</feature>
<evidence type="ECO:0000259" key="9">
    <source>
        <dbReference type="PROSITE" id="PS50850"/>
    </source>
</evidence>
<feature type="transmembrane region" description="Helical" evidence="8">
    <location>
        <begin position="552"/>
        <end position="570"/>
    </location>
</feature>
<evidence type="ECO:0000256" key="4">
    <source>
        <dbReference type="ARBA" id="ARBA00022989"/>
    </source>
</evidence>
<keyword evidence="6" id="KW-0325">Glycoprotein</keyword>
<dbReference type="Proteomes" id="UP000265663">
    <property type="component" value="Unassembled WGS sequence"/>
</dbReference>
<accession>A0A3M7LVJ3</accession>
<feature type="region of interest" description="Disordered" evidence="7">
    <location>
        <begin position="587"/>
        <end position="606"/>
    </location>
</feature>
<feature type="transmembrane region" description="Helical" evidence="8">
    <location>
        <begin position="415"/>
        <end position="431"/>
    </location>
</feature>
<dbReference type="PROSITE" id="PS50850">
    <property type="entry name" value="MFS"/>
    <property type="match status" value="1"/>
</dbReference>
<evidence type="ECO:0000256" key="1">
    <source>
        <dbReference type="ARBA" id="ARBA00004141"/>
    </source>
</evidence>
<evidence type="ECO:0000256" key="8">
    <source>
        <dbReference type="SAM" id="Phobius"/>
    </source>
</evidence>
<keyword evidence="5 8" id="KW-0472">Membrane</keyword>
<name>A0A3M7LVJ3_9PLEO</name>
<feature type="transmembrane region" description="Helical" evidence="8">
    <location>
        <begin position="277"/>
        <end position="296"/>
    </location>
</feature>
<evidence type="ECO:0000256" key="6">
    <source>
        <dbReference type="ARBA" id="ARBA00023180"/>
    </source>
</evidence>
<feature type="transmembrane region" description="Helical" evidence="8">
    <location>
        <begin position="209"/>
        <end position="232"/>
    </location>
</feature>
<proteinExistence type="predicted"/>
<feature type="domain" description="Major facilitator superfamily (MFS) profile" evidence="9">
    <location>
        <begin position="86"/>
        <end position="575"/>
    </location>
</feature>
<dbReference type="InterPro" id="IPR011701">
    <property type="entry name" value="MFS"/>
</dbReference>
<feature type="transmembrane region" description="Helical" evidence="8">
    <location>
        <begin position="152"/>
        <end position="169"/>
    </location>
</feature>
<dbReference type="OrthoDB" id="10021397at2759"/>
<evidence type="ECO:0000256" key="5">
    <source>
        <dbReference type="ARBA" id="ARBA00023136"/>
    </source>
</evidence>
<evidence type="ECO:0000256" key="2">
    <source>
        <dbReference type="ARBA" id="ARBA00022448"/>
    </source>
</evidence>
<evidence type="ECO:0000313" key="10">
    <source>
        <dbReference type="EMBL" id="RMZ66220.1"/>
    </source>
</evidence>
<dbReference type="AlphaFoldDB" id="A0A3M7LVJ3"/>
<keyword evidence="3 8" id="KW-0812">Transmembrane</keyword>
<dbReference type="InterPro" id="IPR036259">
    <property type="entry name" value="MFS_trans_sf"/>
</dbReference>
<evidence type="ECO:0000313" key="11">
    <source>
        <dbReference type="Proteomes" id="UP000265663"/>
    </source>
</evidence>
<protein>
    <submittedName>
        <fullName evidence="10">Major facilitator superfamily</fullName>
    </submittedName>
</protein>
<feature type="transmembrane region" description="Helical" evidence="8">
    <location>
        <begin position="308"/>
        <end position="327"/>
    </location>
</feature>
<dbReference type="PRINTS" id="PR01036">
    <property type="entry name" value="TCRTETB"/>
</dbReference>
<feature type="transmembrane region" description="Helical" evidence="8">
    <location>
        <begin position="238"/>
        <end position="257"/>
    </location>
</feature>
<keyword evidence="4 8" id="KW-1133">Transmembrane helix</keyword>
<dbReference type="CDD" id="cd17502">
    <property type="entry name" value="MFS_Azr1_MDR_like"/>
    <property type="match status" value="1"/>
</dbReference>
<comment type="subcellular location">
    <subcellularLocation>
        <location evidence="1">Membrane</location>
        <topology evidence="1">Multi-pass membrane protein</topology>
    </subcellularLocation>
</comment>
<reference evidence="10 11" key="1">
    <citation type="journal article" date="2014" name="PLoS ONE">
        <title>De novo Genome Assembly of the Fungal Plant Pathogen Pyrenophora semeniperda.</title>
        <authorList>
            <person name="Soliai M.M."/>
            <person name="Meyer S.E."/>
            <person name="Udall J.A."/>
            <person name="Elzinga D.E."/>
            <person name="Hermansen R.A."/>
            <person name="Bodily P.M."/>
            <person name="Hart A.A."/>
            <person name="Coleman C.E."/>
        </authorList>
    </citation>
    <scope>NUCLEOTIDE SEQUENCE [LARGE SCALE GENOMIC DNA]</scope>
    <source>
        <strain evidence="10 11">CCB06</strain>
        <tissue evidence="10">Mycelium</tissue>
    </source>
</reference>
<feature type="transmembrane region" description="Helical" evidence="8">
    <location>
        <begin position="181"/>
        <end position="202"/>
    </location>
</feature>
<evidence type="ECO:0000256" key="3">
    <source>
        <dbReference type="ARBA" id="ARBA00022692"/>
    </source>
</evidence>
<dbReference type="Gene3D" id="1.20.1250.20">
    <property type="entry name" value="MFS general substrate transporter like domains"/>
    <property type="match status" value="1"/>
</dbReference>
<feature type="region of interest" description="Disordered" evidence="7">
    <location>
        <begin position="1"/>
        <end position="71"/>
    </location>
</feature>
<feature type="compositionally biased region" description="Basic and acidic residues" evidence="7">
    <location>
        <begin position="594"/>
        <end position="606"/>
    </location>
</feature>
<dbReference type="SUPFAM" id="SSF103473">
    <property type="entry name" value="MFS general substrate transporter"/>
    <property type="match status" value="1"/>
</dbReference>
<gene>
    <name evidence="10" type="ORF">GMOD_00005303</name>
</gene>
<evidence type="ECO:0000256" key="7">
    <source>
        <dbReference type="SAM" id="MobiDB-lite"/>
    </source>
</evidence>
<dbReference type="PANTHER" id="PTHR23501">
    <property type="entry name" value="MAJOR FACILITATOR SUPERFAMILY"/>
    <property type="match status" value="1"/>
</dbReference>
<feature type="transmembrane region" description="Helical" evidence="8">
    <location>
        <begin position="383"/>
        <end position="403"/>
    </location>
</feature>
<feature type="transmembrane region" description="Helical" evidence="8">
    <location>
        <begin position="120"/>
        <end position="140"/>
    </location>
</feature>
<dbReference type="GO" id="GO:0005886">
    <property type="term" value="C:plasma membrane"/>
    <property type="evidence" value="ECO:0007669"/>
    <property type="project" value="TreeGrafter"/>
</dbReference>